<evidence type="ECO:0000256" key="5">
    <source>
        <dbReference type="ARBA" id="ARBA00023136"/>
    </source>
</evidence>
<comment type="subcellular location">
    <subcellularLocation>
        <location evidence="6">Cell membrane</location>
        <topology evidence="6">Multi-pass membrane protein</topology>
    </subcellularLocation>
    <subcellularLocation>
        <location evidence="1">Membrane</location>
        <topology evidence="1">Multi-pass membrane protein</topology>
    </subcellularLocation>
</comment>
<name>A0A4S4BFH4_9BACL</name>
<comment type="similarity">
    <text evidence="6">Belongs to the binding-protein-dependent transport system permease family.</text>
</comment>
<gene>
    <name evidence="8" type="ORF">E6C55_31620</name>
</gene>
<dbReference type="PANTHER" id="PTHR43496">
    <property type="entry name" value="PROTEIN LPLB"/>
    <property type="match status" value="1"/>
</dbReference>
<dbReference type="PANTHER" id="PTHR43496:SF1">
    <property type="entry name" value="POLYGALACTURONAN_RHAMNOGALACTURONAN TRANSPORT SYSTEM PERMEASE PROTEIN YTEP"/>
    <property type="match status" value="1"/>
</dbReference>
<keyword evidence="5 6" id="KW-0472">Membrane</keyword>
<dbReference type="Proteomes" id="UP000310636">
    <property type="component" value="Unassembled WGS sequence"/>
</dbReference>
<dbReference type="Pfam" id="PF00528">
    <property type="entry name" value="BPD_transp_1"/>
    <property type="match status" value="1"/>
</dbReference>
<organism evidence="8 9">
    <name type="scientific">Cohnella fermenti</name>
    <dbReference type="NCBI Taxonomy" id="2565925"/>
    <lineage>
        <taxon>Bacteria</taxon>
        <taxon>Bacillati</taxon>
        <taxon>Bacillota</taxon>
        <taxon>Bacilli</taxon>
        <taxon>Bacillales</taxon>
        <taxon>Paenibacillaceae</taxon>
        <taxon>Cohnella</taxon>
    </lineage>
</organism>
<evidence type="ECO:0000256" key="2">
    <source>
        <dbReference type="ARBA" id="ARBA00022448"/>
    </source>
</evidence>
<evidence type="ECO:0000313" key="9">
    <source>
        <dbReference type="Proteomes" id="UP000310636"/>
    </source>
</evidence>
<dbReference type="OrthoDB" id="9785836at2"/>
<feature type="transmembrane region" description="Helical" evidence="6">
    <location>
        <begin position="300"/>
        <end position="321"/>
    </location>
</feature>
<evidence type="ECO:0000313" key="8">
    <source>
        <dbReference type="EMBL" id="THF72823.1"/>
    </source>
</evidence>
<dbReference type="InterPro" id="IPR035906">
    <property type="entry name" value="MetI-like_sf"/>
</dbReference>
<dbReference type="InterPro" id="IPR000515">
    <property type="entry name" value="MetI-like"/>
</dbReference>
<dbReference type="AlphaFoldDB" id="A0A4S4BFH4"/>
<evidence type="ECO:0000256" key="4">
    <source>
        <dbReference type="ARBA" id="ARBA00022989"/>
    </source>
</evidence>
<accession>A0A4S4BFH4</accession>
<proteinExistence type="inferred from homology"/>
<comment type="caution">
    <text evidence="8">The sequence shown here is derived from an EMBL/GenBank/DDBJ whole genome shotgun (WGS) entry which is preliminary data.</text>
</comment>
<protein>
    <submittedName>
        <fullName evidence="8">Sugar ABC transporter permease</fullName>
    </submittedName>
</protein>
<feature type="transmembrane region" description="Helical" evidence="6">
    <location>
        <begin position="152"/>
        <end position="173"/>
    </location>
</feature>
<dbReference type="GO" id="GO:0055085">
    <property type="term" value="P:transmembrane transport"/>
    <property type="evidence" value="ECO:0007669"/>
    <property type="project" value="InterPro"/>
</dbReference>
<dbReference type="SUPFAM" id="SSF161098">
    <property type="entry name" value="MetI-like"/>
    <property type="match status" value="1"/>
</dbReference>
<dbReference type="RefSeq" id="WP_136373840.1">
    <property type="nucleotide sequence ID" value="NZ_SSOB01000069.1"/>
</dbReference>
<evidence type="ECO:0000256" key="1">
    <source>
        <dbReference type="ARBA" id="ARBA00004141"/>
    </source>
</evidence>
<dbReference type="CDD" id="cd06261">
    <property type="entry name" value="TM_PBP2"/>
    <property type="match status" value="1"/>
</dbReference>
<dbReference type="PROSITE" id="PS50928">
    <property type="entry name" value="ABC_TM1"/>
    <property type="match status" value="1"/>
</dbReference>
<evidence type="ECO:0000256" key="6">
    <source>
        <dbReference type="RuleBase" id="RU363032"/>
    </source>
</evidence>
<keyword evidence="4 6" id="KW-1133">Transmembrane helix</keyword>
<dbReference type="Gene3D" id="1.10.3720.10">
    <property type="entry name" value="MetI-like"/>
    <property type="match status" value="1"/>
</dbReference>
<feature type="domain" description="ABC transmembrane type-1" evidence="7">
    <location>
        <begin position="106"/>
        <end position="321"/>
    </location>
</feature>
<keyword evidence="2 6" id="KW-0813">Transport</keyword>
<feature type="transmembrane region" description="Helical" evidence="6">
    <location>
        <begin position="46"/>
        <end position="64"/>
    </location>
</feature>
<reference evidence="8 9" key="1">
    <citation type="submission" date="2019-04" db="EMBL/GenBank/DDBJ databases">
        <title>Cohnella sp. nov. isolated from preserved vegetables.</title>
        <authorList>
            <person name="Lin S.-Y."/>
            <person name="Hung M.-H."/>
            <person name="Young C.-C."/>
        </authorList>
    </citation>
    <scope>NUCLEOTIDE SEQUENCE [LARGE SCALE GENOMIC DNA]</scope>
    <source>
        <strain evidence="8 9">CC-MHH1044</strain>
    </source>
</reference>
<keyword evidence="9" id="KW-1185">Reference proteome</keyword>
<keyword evidence="3 6" id="KW-0812">Transmembrane</keyword>
<dbReference type="EMBL" id="SSOB01000069">
    <property type="protein sequence ID" value="THF72823.1"/>
    <property type="molecule type" value="Genomic_DNA"/>
</dbReference>
<feature type="transmembrane region" description="Helical" evidence="6">
    <location>
        <begin position="110"/>
        <end position="131"/>
    </location>
</feature>
<dbReference type="GO" id="GO:0005886">
    <property type="term" value="C:plasma membrane"/>
    <property type="evidence" value="ECO:0007669"/>
    <property type="project" value="UniProtKB-SubCell"/>
</dbReference>
<evidence type="ECO:0000256" key="3">
    <source>
        <dbReference type="ARBA" id="ARBA00022692"/>
    </source>
</evidence>
<sequence length="334" mass="38220">MDTPGRRRIQLGYWERNQTFRQRGHVILYRKRQLGHYVHLVARDRFLYMLALPGLLFFALFKYVPMWGLVIAFQDYSPYLGIRNSDWVGLDHFIRFFGSDDFYLLLRNTLAISSLNLLLFFPAPIVIAIMLNEARRQLFKRIVQTVIYFPHFLSWVIIAGISFIMLGQADGVVNAILNRLGFESVGFLTTPEMFWPMLIVQNIWKDAGWGTVIFLAALSGIDPTLYEAARMDGASRLRTIWHITLPGIRNVIVVLFILKLGEIMDVGFEQVFLMGNVAVSSVADIFDTYVYRNGVLNGEFSYTASVGMFKSIVGMIMVITANKLAKWLGQDGLY</sequence>
<feature type="transmembrane region" description="Helical" evidence="6">
    <location>
        <begin position="193"/>
        <end position="218"/>
    </location>
</feature>
<evidence type="ECO:0000259" key="7">
    <source>
        <dbReference type="PROSITE" id="PS50928"/>
    </source>
</evidence>